<organism evidence="3">
    <name type="scientific">Arundo donax</name>
    <name type="common">Giant reed</name>
    <name type="synonym">Donax arundinaceus</name>
    <dbReference type="NCBI Taxonomy" id="35708"/>
    <lineage>
        <taxon>Eukaryota</taxon>
        <taxon>Viridiplantae</taxon>
        <taxon>Streptophyta</taxon>
        <taxon>Embryophyta</taxon>
        <taxon>Tracheophyta</taxon>
        <taxon>Spermatophyta</taxon>
        <taxon>Magnoliopsida</taxon>
        <taxon>Liliopsida</taxon>
        <taxon>Poales</taxon>
        <taxon>Poaceae</taxon>
        <taxon>PACMAD clade</taxon>
        <taxon>Arundinoideae</taxon>
        <taxon>Arundineae</taxon>
        <taxon>Arundo</taxon>
    </lineage>
</organism>
<keyword evidence="1" id="KW-0472">Membrane</keyword>
<feature type="domain" description="DCD" evidence="2">
    <location>
        <begin position="1"/>
        <end position="79"/>
    </location>
</feature>
<dbReference type="PROSITE" id="PS51222">
    <property type="entry name" value="DCD"/>
    <property type="match status" value="1"/>
</dbReference>
<protein>
    <recommendedName>
        <fullName evidence="2">DCD domain-containing protein</fullName>
    </recommendedName>
</protein>
<proteinExistence type="predicted"/>
<keyword evidence="1" id="KW-1133">Transmembrane helix</keyword>
<dbReference type="InterPro" id="IPR013989">
    <property type="entry name" value="Dev_and_cell_death_domain"/>
</dbReference>
<dbReference type="PANTHER" id="PTHR46444">
    <property type="entry name" value="DCD (DEVELOPMENT AND CELL DEATH) DOMAIN PROTEIN-RELATED"/>
    <property type="match status" value="1"/>
</dbReference>
<keyword evidence="1" id="KW-0812">Transmembrane</keyword>
<accession>A0A0A9D0V7</accession>
<reference evidence="3" key="2">
    <citation type="journal article" date="2015" name="Data Brief">
        <title>Shoot transcriptome of the giant reed, Arundo donax.</title>
        <authorList>
            <person name="Barrero R.A."/>
            <person name="Guerrero F.D."/>
            <person name="Moolhuijzen P."/>
            <person name="Goolsby J.A."/>
            <person name="Tidwell J."/>
            <person name="Bellgard S.E."/>
            <person name="Bellgard M.I."/>
        </authorList>
    </citation>
    <scope>NUCLEOTIDE SEQUENCE</scope>
    <source>
        <tissue evidence="3">Shoot tissue taken approximately 20 cm above the soil surface</tissue>
    </source>
</reference>
<sequence>MLLFLFERAERKLYGVFEATSDGALNILPDEFASLWKFRPAQVSMLYAFAFGFFLLVLLLYWIMFFGRFSYSFLHVIFL</sequence>
<reference evidence="3" key="1">
    <citation type="submission" date="2014-09" db="EMBL/GenBank/DDBJ databases">
        <authorList>
            <person name="Magalhaes I.L.F."/>
            <person name="Oliveira U."/>
            <person name="Santos F.R."/>
            <person name="Vidigal T.H.D.A."/>
            <person name="Brescovit A.D."/>
            <person name="Santos A.J."/>
        </authorList>
    </citation>
    <scope>NUCLEOTIDE SEQUENCE</scope>
    <source>
        <tissue evidence="3">Shoot tissue taken approximately 20 cm above the soil surface</tissue>
    </source>
</reference>
<evidence type="ECO:0000313" key="3">
    <source>
        <dbReference type="EMBL" id="JAD77382.1"/>
    </source>
</evidence>
<evidence type="ECO:0000256" key="1">
    <source>
        <dbReference type="SAM" id="Phobius"/>
    </source>
</evidence>
<name>A0A0A9D0V7_ARUDO</name>
<dbReference type="Pfam" id="PF10539">
    <property type="entry name" value="Dev_Cell_Death"/>
    <property type="match status" value="1"/>
</dbReference>
<feature type="transmembrane region" description="Helical" evidence="1">
    <location>
        <begin position="45"/>
        <end position="65"/>
    </location>
</feature>
<dbReference type="EMBL" id="GBRH01220513">
    <property type="protein sequence ID" value="JAD77382.1"/>
    <property type="molecule type" value="Transcribed_RNA"/>
</dbReference>
<dbReference type="AlphaFoldDB" id="A0A0A9D0V7"/>
<dbReference type="PANTHER" id="PTHR46444:SF9">
    <property type="entry name" value="DCD (DEVELOPMENT AND CELL DEATH) DOMAIN PROTEIN"/>
    <property type="match status" value="1"/>
</dbReference>
<evidence type="ECO:0000259" key="2">
    <source>
        <dbReference type="PROSITE" id="PS51222"/>
    </source>
</evidence>